<sequence length="387" mass="42949">MEISPIRGLPDDDQLGITMEDRNSCYVHDDEWQLNAYEDPTLLPPLASAFGDTSLHPSFNPNISCMQTSSASINYESRPAKQIETINTTTTSCWSTPNNNTDHEIPDQPQFASSCPNLVSFVNQNYINYQMGLMGKITNNKDDIIGTNNNVVGDHHVLMSQESLGNLNYGDFMTTSILDQGRKINGTIISPNNNNNRVSHQPVHDHIIAERKRREKLSQKFIALSALVPGLKKMDKASVLGDAIKYMKQLIEKVRVLEEEQTKAKTVESVVIVRKSQFLPCDSSESNNFSDSSSGRGGGSSSSLPEMEARFCERSVLIRIHCEKIKGIVEKAIGVIEDLHLIVTNSNSMTFGSAALDITIIAQMDSEFCMTLEDFVGNLRSAFKSFM</sequence>
<feature type="compositionally biased region" description="Low complexity" evidence="5">
    <location>
        <begin position="283"/>
        <end position="294"/>
    </location>
</feature>
<comment type="caution">
    <text evidence="7">The sequence shown here is derived from an EMBL/GenBank/DDBJ whole genome shotgun (WGS) entry which is preliminary data.</text>
</comment>
<evidence type="ECO:0000256" key="2">
    <source>
        <dbReference type="ARBA" id="ARBA00023015"/>
    </source>
</evidence>
<evidence type="ECO:0000256" key="5">
    <source>
        <dbReference type="SAM" id="MobiDB-lite"/>
    </source>
</evidence>
<accession>A0AAE1MBY5</accession>
<dbReference type="Gene3D" id="4.10.280.10">
    <property type="entry name" value="Helix-loop-helix DNA-binding domain"/>
    <property type="match status" value="1"/>
</dbReference>
<dbReference type="Proteomes" id="UP001293593">
    <property type="component" value="Unassembled WGS sequence"/>
</dbReference>
<dbReference type="CDD" id="cd11452">
    <property type="entry name" value="bHLH_AtNAI1_like"/>
    <property type="match status" value="1"/>
</dbReference>
<dbReference type="AlphaFoldDB" id="A0AAE1MBY5"/>
<keyword evidence="3" id="KW-0804">Transcription</keyword>
<gene>
    <name evidence="7" type="ORF">QN277_009538</name>
</gene>
<dbReference type="PANTHER" id="PTHR45959">
    <property type="entry name" value="BHLH TRANSCRIPTION FACTOR"/>
    <property type="match status" value="1"/>
</dbReference>
<dbReference type="SUPFAM" id="SSF47459">
    <property type="entry name" value="HLH, helix-loop-helix DNA-binding domain"/>
    <property type="match status" value="1"/>
</dbReference>
<dbReference type="GO" id="GO:0046983">
    <property type="term" value="F:protein dimerization activity"/>
    <property type="evidence" value="ECO:0007669"/>
    <property type="project" value="InterPro"/>
</dbReference>
<dbReference type="PROSITE" id="PS50888">
    <property type="entry name" value="BHLH"/>
    <property type="match status" value="1"/>
</dbReference>
<protein>
    <recommendedName>
        <fullName evidence="6">BHLH domain-containing protein</fullName>
    </recommendedName>
</protein>
<dbReference type="EMBL" id="JAWXYG010000014">
    <property type="protein sequence ID" value="KAK4254111.1"/>
    <property type="molecule type" value="Genomic_DNA"/>
</dbReference>
<evidence type="ECO:0000256" key="1">
    <source>
        <dbReference type="ARBA" id="ARBA00004123"/>
    </source>
</evidence>
<keyword evidence="2" id="KW-0805">Transcription regulation</keyword>
<reference evidence="7" key="1">
    <citation type="submission" date="2023-10" db="EMBL/GenBank/DDBJ databases">
        <title>Chromosome-level genome of the transformable northern wattle, Acacia crassicarpa.</title>
        <authorList>
            <person name="Massaro I."/>
            <person name="Sinha N.R."/>
            <person name="Poethig S."/>
            <person name="Leichty A.R."/>
        </authorList>
    </citation>
    <scope>NUCLEOTIDE SEQUENCE</scope>
    <source>
        <strain evidence="7">Acra3RX</strain>
        <tissue evidence="7">Leaf</tissue>
    </source>
</reference>
<evidence type="ECO:0000259" key="6">
    <source>
        <dbReference type="PROSITE" id="PS50888"/>
    </source>
</evidence>
<dbReference type="InterPro" id="IPR052610">
    <property type="entry name" value="bHLH_transcription_regulator"/>
</dbReference>
<dbReference type="Pfam" id="PF00010">
    <property type="entry name" value="HLH"/>
    <property type="match status" value="1"/>
</dbReference>
<keyword evidence="4" id="KW-0539">Nucleus</keyword>
<organism evidence="7 8">
    <name type="scientific">Acacia crassicarpa</name>
    <name type="common">northern wattle</name>
    <dbReference type="NCBI Taxonomy" id="499986"/>
    <lineage>
        <taxon>Eukaryota</taxon>
        <taxon>Viridiplantae</taxon>
        <taxon>Streptophyta</taxon>
        <taxon>Embryophyta</taxon>
        <taxon>Tracheophyta</taxon>
        <taxon>Spermatophyta</taxon>
        <taxon>Magnoliopsida</taxon>
        <taxon>eudicotyledons</taxon>
        <taxon>Gunneridae</taxon>
        <taxon>Pentapetalae</taxon>
        <taxon>rosids</taxon>
        <taxon>fabids</taxon>
        <taxon>Fabales</taxon>
        <taxon>Fabaceae</taxon>
        <taxon>Caesalpinioideae</taxon>
        <taxon>mimosoid clade</taxon>
        <taxon>Acacieae</taxon>
        <taxon>Acacia</taxon>
    </lineage>
</organism>
<evidence type="ECO:0000256" key="3">
    <source>
        <dbReference type="ARBA" id="ARBA00023163"/>
    </source>
</evidence>
<name>A0AAE1MBY5_9FABA</name>
<keyword evidence="8" id="KW-1185">Reference proteome</keyword>
<dbReference type="PANTHER" id="PTHR45959:SF73">
    <property type="entry name" value="TRANSCRIPTION FACTOR BHLH25"/>
    <property type="match status" value="1"/>
</dbReference>
<evidence type="ECO:0000313" key="8">
    <source>
        <dbReference type="Proteomes" id="UP001293593"/>
    </source>
</evidence>
<feature type="domain" description="BHLH" evidence="6">
    <location>
        <begin position="201"/>
        <end position="250"/>
    </location>
</feature>
<dbReference type="InterPro" id="IPR036638">
    <property type="entry name" value="HLH_DNA-bd_sf"/>
</dbReference>
<proteinExistence type="predicted"/>
<dbReference type="GO" id="GO:0005634">
    <property type="term" value="C:nucleus"/>
    <property type="evidence" value="ECO:0007669"/>
    <property type="project" value="UniProtKB-SubCell"/>
</dbReference>
<evidence type="ECO:0000256" key="4">
    <source>
        <dbReference type="ARBA" id="ARBA00023242"/>
    </source>
</evidence>
<dbReference type="InterPro" id="IPR011598">
    <property type="entry name" value="bHLH_dom"/>
</dbReference>
<dbReference type="SMART" id="SM00353">
    <property type="entry name" value="HLH"/>
    <property type="match status" value="1"/>
</dbReference>
<feature type="region of interest" description="Disordered" evidence="5">
    <location>
        <begin position="281"/>
        <end position="304"/>
    </location>
</feature>
<evidence type="ECO:0000313" key="7">
    <source>
        <dbReference type="EMBL" id="KAK4254111.1"/>
    </source>
</evidence>
<comment type="subcellular location">
    <subcellularLocation>
        <location evidence="1">Nucleus</location>
    </subcellularLocation>
</comment>